<dbReference type="InterPro" id="IPR051052">
    <property type="entry name" value="Diverse_substrate_MTase"/>
</dbReference>
<gene>
    <name evidence="5" type="ORF">FVP60_03160</name>
</gene>
<feature type="domain" description="Methyltransferase type 11" evidence="4">
    <location>
        <begin position="45"/>
        <end position="133"/>
    </location>
</feature>
<sequence>MASREEMSTSFGAASAAYDAGRPEYPAEAVAFLLASLPDAARVADIGAGTGKLLRSILRVREVEAIAIDPDEAMLRVLSERTPEVDTRVGTAEQVPLDTASVDLVAMGQAWHWVDPVDASREIARVLKPGGVLGLIWNVRNERVAWVRELTHILHASNAEEMIASGKIPLHEPFGALEEHTVEWQRPMARSDIEAMVRSRSYFITAPRAEQDRMMGEVYDLMDRIGVVGEATIAMPYVTKAFRATRP</sequence>
<evidence type="ECO:0000256" key="1">
    <source>
        <dbReference type="ARBA" id="ARBA00008361"/>
    </source>
</evidence>
<keyword evidence="3 5" id="KW-0808">Transferase</keyword>
<dbReference type="InterPro" id="IPR013216">
    <property type="entry name" value="Methyltransf_11"/>
</dbReference>
<keyword evidence="2 5" id="KW-0489">Methyltransferase</keyword>
<evidence type="ECO:0000256" key="2">
    <source>
        <dbReference type="ARBA" id="ARBA00022603"/>
    </source>
</evidence>
<dbReference type="PANTHER" id="PTHR44942:SF4">
    <property type="entry name" value="METHYLTRANSFERASE TYPE 11 DOMAIN-CONTAINING PROTEIN"/>
    <property type="match status" value="1"/>
</dbReference>
<protein>
    <submittedName>
        <fullName evidence="5">Class I SAM-dependent methyltransferase</fullName>
    </submittedName>
</protein>
<comment type="caution">
    <text evidence="5">The sequence shown here is derived from an EMBL/GenBank/DDBJ whole genome shotgun (WGS) entry which is preliminary data.</text>
</comment>
<evidence type="ECO:0000256" key="3">
    <source>
        <dbReference type="ARBA" id="ARBA00022679"/>
    </source>
</evidence>
<dbReference type="OrthoDB" id="9797252at2"/>
<dbReference type="EMBL" id="VRSW01000001">
    <property type="protein sequence ID" value="TXK05989.1"/>
    <property type="molecule type" value="Genomic_DNA"/>
</dbReference>
<dbReference type="AlphaFoldDB" id="A0A5C8HRM8"/>
<accession>A0A5C8HRM8</accession>
<dbReference type="PANTHER" id="PTHR44942">
    <property type="entry name" value="METHYLTRANSF_11 DOMAIN-CONTAINING PROTEIN"/>
    <property type="match status" value="1"/>
</dbReference>
<organism evidence="5 6">
    <name type="scientific">Microbacterium mitrae</name>
    <dbReference type="NCBI Taxonomy" id="664640"/>
    <lineage>
        <taxon>Bacteria</taxon>
        <taxon>Bacillati</taxon>
        <taxon>Actinomycetota</taxon>
        <taxon>Actinomycetes</taxon>
        <taxon>Micrococcales</taxon>
        <taxon>Microbacteriaceae</taxon>
        <taxon>Microbacterium</taxon>
    </lineage>
</organism>
<keyword evidence="6" id="KW-1185">Reference proteome</keyword>
<dbReference type="SUPFAM" id="SSF53335">
    <property type="entry name" value="S-adenosyl-L-methionine-dependent methyltransferases"/>
    <property type="match status" value="1"/>
</dbReference>
<evidence type="ECO:0000313" key="6">
    <source>
        <dbReference type="Proteomes" id="UP000321196"/>
    </source>
</evidence>
<name>A0A5C8HRM8_9MICO</name>
<dbReference type="RefSeq" id="WP_147824799.1">
    <property type="nucleotide sequence ID" value="NZ_BAAARG010000001.1"/>
</dbReference>
<dbReference type="GO" id="GO:0032259">
    <property type="term" value="P:methylation"/>
    <property type="evidence" value="ECO:0007669"/>
    <property type="project" value="UniProtKB-KW"/>
</dbReference>
<dbReference type="Proteomes" id="UP000321196">
    <property type="component" value="Unassembled WGS sequence"/>
</dbReference>
<dbReference type="CDD" id="cd02440">
    <property type="entry name" value="AdoMet_MTases"/>
    <property type="match status" value="1"/>
</dbReference>
<evidence type="ECO:0000259" key="4">
    <source>
        <dbReference type="Pfam" id="PF08241"/>
    </source>
</evidence>
<proteinExistence type="inferred from homology"/>
<reference evidence="5 6" key="1">
    <citation type="submission" date="2019-08" db="EMBL/GenBank/DDBJ databases">
        <authorList>
            <person name="Dong K."/>
        </authorList>
    </citation>
    <scope>NUCLEOTIDE SEQUENCE [LARGE SCALE GENOMIC DNA]</scope>
    <source>
        <strain evidence="5 6">M4-8</strain>
    </source>
</reference>
<dbReference type="Pfam" id="PF08241">
    <property type="entry name" value="Methyltransf_11"/>
    <property type="match status" value="1"/>
</dbReference>
<comment type="similarity">
    <text evidence="1">Belongs to the methyltransferase superfamily.</text>
</comment>
<evidence type="ECO:0000313" key="5">
    <source>
        <dbReference type="EMBL" id="TXK05989.1"/>
    </source>
</evidence>
<dbReference type="InterPro" id="IPR029063">
    <property type="entry name" value="SAM-dependent_MTases_sf"/>
</dbReference>
<dbReference type="GO" id="GO:0008757">
    <property type="term" value="F:S-adenosylmethionine-dependent methyltransferase activity"/>
    <property type="evidence" value="ECO:0007669"/>
    <property type="project" value="InterPro"/>
</dbReference>
<dbReference type="Gene3D" id="3.40.50.150">
    <property type="entry name" value="Vaccinia Virus protein VP39"/>
    <property type="match status" value="1"/>
</dbReference>